<evidence type="ECO:0000313" key="5">
    <source>
        <dbReference type="Proteomes" id="UP000630887"/>
    </source>
</evidence>
<dbReference type="PANTHER" id="PTHR16305">
    <property type="entry name" value="TESTICULAR SOLUBLE ADENYLYL CYCLASE"/>
    <property type="match status" value="1"/>
</dbReference>
<accession>A0A8J3P509</accession>
<dbReference type="GO" id="GO:0004016">
    <property type="term" value="F:adenylate cyclase activity"/>
    <property type="evidence" value="ECO:0007669"/>
    <property type="project" value="TreeGrafter"/>
</dbReference>
<dbReference type="Gene3D" id="1.10.10.10">
    <property type="entry name" value="Winged helix-like DNA-binding domain superfamily/Winged helix DNA-binding domain"/>
    <property type="match status" value="1"/>
</dbReference>
<gene>
    <name evidence="4" type="ORF">Cco03nite_09910</name>
</gene>
<dbReference type="GO" id="GO:0003677">
    <property type="term" value="F:DNA binding"/>
    <property type="evidence" value="ECO:0007669"/>
    <property type="project" value="InterPro"/>
</dbReference>
<dbReference type="SUPFAM" id="SSF46894">
    <property type="entry name" value="C-terminal effector domain of the bipartite response regulators"/>
    <property type="match status" value="1"/>
</dbReference>
<dbReference type="InterPro" id="IPR000792">
    <property type="entry name" value="Tscrpt_reg_LuxR_C"/>
</dbReference>
<evidence type="ECO:0000313" key="4">
    <source>
        <dbReference type="EMBL" id="GIG04291.1"/>
    </source>
</evidence>
<dbReference type="PANTHER" id="PTHR16305:SF35">
    <property type="entry name" value="TRANSCRIPTIONAL ACTIVATOR DOMAIN"/>
    <property type="match status" value="1"/>
</dbReference>
<dbReference type="Pfam" id="PF13191">
    <property type="entry name" value="AAA_16"/>
    <property type="match status" value="1"/>
</dbReference>
<dbReference type="PRINTS" id="PR00038">
    <property type="entry name" value="HTHLUXR"/>
</dbReference>
<dbReference type="InterPro" id="IPR041664">
    <property type="entry name" value="AAA_16"/>
</dbReference>
<dbReference type="InterPro" id="IPR036388">
    <property type="entry name" value="WH-like_DNA-bd_sf"/>
</dbReference>
<sequence length="959" mass="102008">MPDSGEDTVVQTDRAFVGRNETLQRFLHAVADPPAVLFVAGEAGSGKTRLINEWRRQAGGTVLAAACPPIRPPLPLAAVTGLLLSAEPHLPPASALNPLLGALRPLLPELAERMPPDLPGLADPAEERHRMLRAIRALLGSLGRVTLVVEDLQWIDPDSRDLLSLLLSAPLPEVCLVLSYRPEELAVPGLPLGVAAAYAPQMRSATVRVHPLQAEEVRQLVRQVRRQSGANPDVPADFTARLATVTGGVPRVIEDVLEQLRLPGEDPDGNGFGRFAPPARLRELTNARVAALSTAGRRIAEAAAVLDEPVPEELLAEVSGMDAGEGRDALVEVLAGAVLAEAEDGRYGYRIPLAARAVYEVMPGPWRRELHSRAAAALAHGNAAPQLARLAHHHRRSGQHKSWMRHAEAAAERYIADGDNEAAIATLEEVLADQTVPRNVRTRLTIRLAQTAEVGRRSDQTVALLRRIIADDRLPVAARGELRLKLGLVLMNQAGEYAEGAAEVERAVDELHERPALAARAMAVLSWPVLHFSSFSHDLGWLERAEEAAAACDDAAIKMAVLANRATLLMNCGDPVAWTVAQRLSTEGGSNLAVRQQVARGLQNLADATILLGRHRAAEDFLRQATDLAAQVGASVTSTTARCTMLRLDWSMGRWTGLADRATEFIGPDGPTTEVEGHLVTGLLAMARGDWDTAESSLAAAGVAAPHTSTVPVVAAASGAYIRVLAARGQLDEAVAETRRAVDRVRAKGIWNWAAELAPYAVHVLGQAGLTGEARGLADEFAAGMAGRESPLAAASLELCRGHLLAAEDRHAEAVPHFAGAAKGFAAQPRPYEAAQAEEGRARSELAQRPGDADALAVLAAAGAVFTGLGAGWDAARCQHTLREHGVVARGGRPGYGGGLTPREREVARLAAQGRTNREIAQMLFLSPRTVEQHVARSLHKLGVHSRAELAGVELDLPG</sequence>
<dbReference type="SUPFAM" id="SSF52540">
    <property type="entry name" value="P-loop containing nucleoside triphosphate hydrolases"/>
    <property type="match status" value="1"/>
</dbReference>
<keyword evidence="2" id="KW-0067">ATP-binding</keyword>
<dbReference type="AlphaFoldDB" id="A0A8J3P509"/>
<dbReference type="PROSITE" id="PS50043">
    <property type="entry name" value="HTH_LUXR_2"/>
    <property type="match status" value="1"/>
</dbReference>
<dbReference type="GO" id="GO:0005524">
    <property type="term" value="F:ATP binding"/>
    <property type="evidence" value="ECO:0007669"/>
    <property type="project" value="UniProtKB-KW"/>
</dbReference>
<comment type="caution">
    <text evidence="4">The sequence shown here is derived from an EMBL/GenBank/DDBJ whole genome shotgun (WGS) entry which is preliminary data.</text>
</comment>
<dbReference type="Pfam" id="PF00196">
    <property type="entry name" value="GerE"/>
    <property type="match status" value="1"/>
</dbReference>
<protein>
    <submittedName>
        <fullName evidence="4">LuxR family transcriptional regulator</fullName>
    </submittedName>
</protein>
<proteinExistence type="predicted"/>
<keyword evidence="1" id="KW-0547">Nucleotide-binding</keyword>
<dbReference type="Gene3D" id="1.25.40.10">
    <property type="entry name" value="Tetratricopeptide repeat domain"/>
    <property type="match status" value="1"/>
</dbReference>
<evidence type="ECO:0000259" key="3">
    <source>
        <dbReference type="PROSITE" id="PS50043"/>
    </source>
</evidence>
<dbReference type="CDD" id="cd06170">
    <property type="entry name" value="LuxR_C_like"/>
    <property type="match status" value="1"/>
</dbReference>
<dbReference type="SUPFAM" id="SSF48452">
    <property type="entry name" value="TPR-like"/>
    <property type="match status" value="1"/>
</dbReference>
<dbReference type="PROSITE" id="PS00622">
    <property type="entry name" value="HTH_LUXR_1"/>
    <property type="match status" value="1"/>
</dbReference>
<dbReference type="Proteomes" id="UP000630887">
    <property type="component" value="Unassembled WGS sequence"/>
</dbReference>
<reference evidence="4 5" key="1">
    <citation type="submission" date="2021-01" db="EMBL/GenBank/DDBJ databases">
        <title>Whole genome shotgun sequence of Catellatospora coxensis NBRC 107359.</title>
        <authorList>
            <person name="Komaki H."/>
            <person name="Tamura T."/>
        </authorList>
    </citation>
    <scope>NUCLEOTIDE SEQUENCE [LARGE SCALE GENOMIC DNA]</scope>
    <source>
        <strain evidence="4 5">NBRC 107359</strain>
    </source>
</reference>
<dbReference type="SMART" id="SM00421">
    <property type="entry name" value="HTH_LUXR"/>
    <property type="match status" value="1"/>
</dbReference>
<feature type="domain" description="HTH luxR-type" evidence="3">
    <location>
        <begin position="893"/>
        <end position="959"/>
    </location>
</feature>
<dbReference type="EMBL" id="BONI01000006">
    <property type="protein sequence ID" value="GIG04291.1"/>
    <property type="molecule type" value="Genomic_DNA"/>
</dbReference>
<dbReference type="InterPro" id="IPR016032">
    <property type="entry name" value="Sig_transdc_resp-reg_C-effctor"/>
</dbReference>
<dbReference type="InterPro" id="IPR011990">
    <property type="entry name" value="TPR-like_helical_dom_sf"/>
</dbReference>
<evidence type="ECO:0000256" key="1">
    <source>
        <dbReference type="ARBA" id="ARBA00022741"/>
    </source>
</evidence>
<dbReference type="GO" id="GO:0006355">
    <property type="term" value="P:regulation of DNA-templated transcription"/>
    <property type="evidence" value="ECO:0007669"/>
    <property type="project" value="InterPro"/>
</dbReference>
<name>A0A8J3P509_9ACTN</name>
<keyword evidence="5" id="KW-1185">Reference proteome</keyword>
<evidence type="ECO:0000256" key="2">
    <source>
        <dbReference type="ARBA" id="ARBA00022840"/>
    </source>
</evidence>
<dbReference type="GO" id="GO:0005737">
    <property type="term" value="C:cytoplasm"/>
    <property type="evidence" value="ECO:0007669"/>
    <property type="project" value="TreeGrafter"/>
</dbReference>
<organism evidence="4 5">
    <name type="scientific">Catellatospora coxensis</name>
    <dbReference type="NCBI Taxonomy" id="310354"/>
    <lineage>
        <taxon>Bacteria</taxon>
        <taxon>Bacillati</taxon>
        <taxon>Actinomycetota</taxon>
        <taxon>Actinomycetes</taxon>
        <taxon>Micromonosporales</taxon>
        <taxon>Micromonosporaceae</taxon>
        <taxon>Catellatospora</taxon>
    </lineage>
</organism>
<dbReference type="InterPro" id="IPR027417">
    <property type="entry name" value="P-loop_NTPase"/>
</dbReference>